<keyword evidence="1" id="KW-0809">Transit peptide</keyword>
<dbReference type="CDD" id="cd06464">
    <property type="entry name" value="ACD_sHsps-like"/>
    <property type="match status" value="1"/>
</dbReference>
<organism evidence="6 7">
    <name type="scientific">Coffea canephora</name>
    <name type="common">Robusta coffee</name>
    <dbReference type="NCBI Taxonomy" id="49390"/>
    <lineage>
        <taxon>Eukaryota</taxon>
        <taxon>Viridiplantae</taxon>
        <taxon>Streptophyta</taxon>
        <taxon>Embryophyta</taxon>
        <taxon>Tracheophyta</taxon>
        <taxon>Spermatophyta</taxon>
        <taxon>Magnoliopsida</taxon>
        <taxon>eudicotyledons</taxon>
        <taxon>Gunneridae</taxon>
        <taxon>Pentapetalae</taxon>
        <taxon>asterids</taxon>
        <taxon>lamiids</taxon>
        <taxon>Gentianales</taxon>
        <taxon>Rubiaceae</taxon>
        <taxon>Ixoroideae</taxon>
        <taxon>Gardenieae complex</taxon>
        <taxon>Bertiereae - Coffeeae clade</taxon>
        <taxon>Coffeeae</taxon>
        <taxon>Coffea</taxon>
    </lineage>
</organism>
<feature type="domain" description="SHSP" evidence="5">
    <location>
        <begin position="112"/>
        <end position="218"/>
    </location>
</feature>
<evidence type="ECO:0000256" key="3">
    <source>
        <dbReference type="PROSITE-ProRule" id="PRU00285"/>
    </source>
</evidence>
<dbReference type="PANTHER" id="PTHR46991:SF11">
    <property type="entry name" value="SMALL HEAT SHOCK PROTEIN HSPF"/>
    <property type="match status" value="1"/>
</dbReference>
<comment type="similarity">
    <text evidence="3 4">Belongs to the small heat shock protein (HSP20) family.</text>
</comment>
<dbReference type="EMBL" id="HG739125">
    <property type="protein sequence ID" value="CDP09954.1"/>
    <property type="molecule type" value="Genomic_DNA"/>
</dbReference>
<dbReference type="Gramene" id="CDP09954">
    <property type="protein sequence ID" value="CDP09954"/>
    <property type="gene ID" value="GSCOC_T00030466001"/>
</dbReference>
<dbReference type="InterPro" id="IPR002068">
    <property type="entry name" value="A-crystallin/Hsp20_dom"/>
</dbReference>
<accession>A0A068UNW6</accession>
<name>A0A068UNW6_COFCA</name>
<dbReference type="PANTHER" id="PTHR46991">
    <property type="entry name" value="23.5 KDA HEAT SHOCK PROTEIN, MITOCHONDRIAL"/>
    <property type="match status" value="1"/>
</dbReference>
<evidence type="ECO:0000259" key="5">
    <source>
        <dbReference type="PROSITE" id="PS01031"/>
    </source>
</evidence>
<evidence type="ECO:0000313" key="7">
    <source>
        <dbReference type="Proteomes" id="UP000295252"/>
    </source>
</evidence>
<protein>
    <recommendedName>
        <fullName evidence="5">SHSP domain-containing protein</fullName>
    </recommendedName>
</protein>
<proteinExistence type="inferred from homology"/>
<dbReference type="Proteomes" id="UP000295252">
    <property type="component" value="Chromosome X"/>
</dbReference>
<dbReference type="SUPFAM" id="SSF49764">
    <property type="entry name" value="HSP20-like chaperones"/>
    <property type="match status" value="1"/>
</dbReference>
<sequence>MASSLAFRRAANVSSPLLMKLMDVGSLRTLAAAPSMARSFTTNAQMTTYGEGDRSVDVERRPESGVFRRRDSFPSFFSDVFDPFSPTRSVNQLLNLMDRFMEDPFLAARELGPAAVSRRGWDVREDEKALYIKMDMPGLDKENVKVTVEQNTLVIKGEGVKESEEEEHGRRYSSRLDLPPNLYKIEEVKAEMKNGVLKVIVPKVEEEERKDAFQVKVD</sequence>
<gene>
    <name evidence="6" type="ORF">GSCOC_T00030466001</name>
</gene>
<evidence type="ECO:0000256" key="2">
    <source>
        <dbReference type="ARBA" id="ARBA00023016"/>
    </source>
</evidence>
<dbReference type="OMA" id="GWDVKEN"/>
<dbReference type="InterPro" id="IPR044656">
    <property type="entry name" value="HSP14.7/HSP23.5/HSP23.6-like"/>
</dbReference>
<dbReference type="Gene3D" id="2.60.40.790">
    <property type="match status" value="1"/>
</dbReference>
<dbReference type="PROSITE" id="PS01031">
    <property type="entry name" value="SHSP"/>
    <property type="match status" value="1"/>
</dbReference>
<keyword evidence="2" id="KW-0346">Stress response</keyword>
<evidence type="ECO:0000256" key="4">
    <source>
        <dbReference type="RuleBase" id="RU003616"/>
    </source>
</evidence>
<dbReference type="InParanoid" id="A0A068UNW6"/>
<evidence type="ECO:0000313" key="6">
    <source>
        <dbReference type="EMBL" id="CDP09954.1"/>
    </source>
</evidence>
<dbReference type="Pfam" id="PF00011">
    <property type="entry name" value="HSP20"/>
    <property type="match status" value="1"/>
</dbReference>
<dbReference type="STRING" id="49390.A0A068UNW6"/>
<dbReference type="PhylomeDB" id="A0A068UNW6"/>
<dbReference type="InterPro" id="IPR008978">
    <property type="entry name" value="HSP20-like_chaperone"/>
</dbReference>
<evidence type="ECO:0000256" key="1">
    <source>
        <dbReference type="ARBA" id="ARBA00022946"/>
    </source>
</evidence>
<dbReference type="AlphaFoldDB" id="A0A068UNW6"/>
<dbReference type="OrthoDB" id="1431247at2759"/>
<reference evidence="7" key="1">
    <citation type="journal article" date="2014" name="Science">
        <title>The coffee genome provides insight into the convergent evolution of caffeine biosynthesis.</title>
        <authorList>
            <person name="Denoeud F."/>
            <person name="Carretero-Paulet L."/>
            <person name="Dereeper A."/>
            <person name="Droc G."/>
            <person name="Guyot R."/>
            <person name="Pietrella M."/>
            <person name="Zheng C."/>
            <person name="Alberti A."/>
            <person name="Anthony F."/>
            <person name="Aprea G."/>
            <person name="Aury J.M."/>
            <person name="Bento P."/>
            <person name="Bernard M."/>
            <person name="Bocs S."/>
            <person name="Campa C."/>
            <person name="Cenci A."/>
            <person name="Combes M.C."/>
            <person name="Crouzillat D."/>
            <person name="Da Silva C."/>
            <person name="Daddiego L."/>
            <person name="De Bellis F."/>
            <person name="Dussert S."/>
            <person name="Garsmeur O."/>
            <person name="Gayraud T."/>
            <person name="Guignon V."/>
            <person name="Jahn K."/>
            <person name="Jamilloux V."/>
            <person name="Joet T."/>
            <person name="Labadie K."/>
            <person name="Lan T."/>
            <person name="Leclercq J."/>
            <person name="Lepelley M."/>
            <person name="Leroy T."/>
            <person name="Li L.T."/>
            <person name="Librado P."/>
            <person name="Lopez L."/>
            <person name="Munoz A."/>
            <person name="Noel B."/>
            <person name="Pallavicini A."/>
            <person name="Perrotta G."/>
            <person name="Poncet V."/>
            <person name="Pot D."/>
            <person name="Priyono X."/>
            <person name="Rigoreau M."/>
            <person name="Rouard M."/>
            <person name="Rozas J."/>
            <person name="Tranchant-Dubreuil C."/>
            <person name="VanBuren R."/>
            <person name="Zhang Q."/>
            <person name="Andrade A.C."/>
            <person name="Argout X."/>
            <person name="Bertrand B."/>
            <person name="de Kochko A."/>
            <person name="Graziosi G."/>
            <person name="Henry R.J."/>
            <person name="Jayarama X."/>
            <person name="Ming R."/>
            <person name="Nagai C."/>
            <person name="Rounsley S."/>
            <person name="Sankoff D."/>
            <person name="Giuliano G."/>
            <person name="Albert V.A."/>
            <person name="Wincker P."/>
            <person name="Lashermes P."/>
        </authorList>
    </citation>
    <scope>NUCLEOTIDE SEQUENCE [LARGE SCALE GENOMIC DNA]</scope>
    <source>
        <strain evidence="7">cv. DH200-94</strain>
    </source>
</reference>
<keyword evidence="7" id="KW-1185">Reference proteome</keyword>